<dbReference type="SUPFAM" id="SSF140931">
    <property type="entry name" value="Fic-like"/>
    <property type="match status" value="1"/>
</dbReference>
<dbReference type="InterPro" id="IPR040198">
    <property type="entry name" value="Fido_containing"/>
</dbReference>
<reference evidence="5" key="1">
    <citation type="submission" date="2020-08" db="EMBL/GenBank/DDBJ databases">
        <title>Genome public.</title>
        <authorList>
            <person name="Liu C."/>
            <person name="Sun Q."/>
        </authorList>
    </citation>
    <scope>NUCLEOTIDE SEQUENCE</scope>
    <source>
        <strain evidence="5">NSJ-32</strain>
    </source>
</reference>
<keyword evidence="2" id="KW-0067">ATP-binding</keyword>
<feature type="active site" evidence="1">
    <location>
        <position position="170"/>
    </location>
</feature>
<dbReference type="PROSITE" id="PS51459">
    <property type="entry name" value="FIDO"/>
    <property type="match status" value="1"/>
</dbReference>
<gene>
    <name evidence="5" type="ORF">H8730_05340</name>
</gene>
<comment type="caution">
    <text evidence="5">The sequence shown here is derived from an EMBL/GenBank/DDBJ whole genome shotgun (WGS) entry which is preliminary data.</text>
</comment>
<sequence>MTWERLLQKKEQFQQIRGHIPKEALESFDRSFDIEYAHNSTAIEGNTLTLIQAKAILEDGLSVGGKTLREIYEVANHAKAFSYVKKRVAEGLPLDEAATKDIHALLMENILIGGIYRSVEVRISGAGFKPPAPTEMYRQIKNFFANLPHRTDVNTIELAAWTHAEFVKIHPFVDGNGRTSRMLMNYQLMAGGFLPVSVAKEDRLEYFEALEAYAVGGDLIPFAEMVAALEETRLDEYLAMGQEPDIEEDSPMQTM</sequence>
<evidence type="ECO:0000259" key="4">
    <source>
        <dbReference type="PROSITE" id="PS51459"/>
    </source>
</evidence>
<evidence type="ECO:0000313" key="5">
    <source>
        <dbReference type="EMBL" id="MBC8542962.1"/>
    </source>
</evidence>
<dbReference type="EMBL" id="JACRSQ010000005">
    <property type="protein sequence ID" value="MBC8542962.1"/>
    <property type="molecule type" value="Genomic_DNA"/>
</dbReference>
<dbReference type="Pfam" id="PF02661">
    <property type="entry name" value="Fic"/>
    <property type="match status" value="1"/>
</dbReference>
<keyword evidence="6" id="KW-1185">Reference proteome</keyword>
<keyword evidence="2" id="KW-0547">Nucleotide-binding</keyword>
<evidence type="ECO:0000256" key="1">
    <source>
        <dbReference type="PIRSR" id="PIRSR640198-1"/>
    </source>
</evidence>
<dbReference type="GO" id="GO:0005524">
    <property type="term" value="F:ATP binding"/>
    <property type="evidence" value="ECO:0007669"/>
    <property type="project" value="UniProtKB-KW"/>
</dbReference>
<organism evidence="5 6">
    <name type="scientific">Bianquea renquensis</name>
    <dbReference type="NCBI Taxonomy" id="2763661"/>
    <lineage>
        <taxon>Bacteria</taxon>
        <taxon>Bacillati</taxon>
        <taxon>Bacillota</taxon>
        <taxon>Clostridia</taxon>
        <taxon>Eubacteriales</taxon>
        <taxon>Bianqueaceae</taxon>
        <taxon>Bianquea</taxon>
    </lineage>
</organism>
<name>A0A926DSI4_9FIRM</name>
<dbReference type="InterPro" id="IPR036597">
    <property type="entry name" value="Fido-like_dom_sf"/>
</dbReference>
<evidence type="ECO:0000256" key="2">
    <source>
        <dbReference type="PIRSR" id="PIRSR640198-2"/>
    </source>
</evidence>
<protein>
    <submittedName>
        <fullName evidence="5">Fic family protein</fullName>
    </submittedName>
</protein>
<dbReference type="PANTHER" id="PTHR13504:SF38">
    <property type="entry name" value="FIDO DOMAIN-CONTAINING PROTEIN"/>
    <property type="match status" value="1"/>
</dbReference>
<accession>A0A926DSI4</accession>
<feature type="domain" description="Fido" evidence="4">
    <location>
        <begin position="94"/>
        <end position="228"/>
    </location>
</feature>
<dbReference type="Proteomes" id="UP000657006">
    <property type="component" value="Unassembled WGS sequence"/>
</dbReference>
<dbReference type="InterPro" id="IPR003812">
    <property type="entry name" value="Fido"/>
</dbReference>
<dbReference type="AlphaFoldDB" id="A0A926DSI4"/>
<evidence type="ECO:0000313" key="6">
    <source>
        <dbReference type="Proteomes" id="UP000657006"/>
    </source>
</evidence>
<dbReference type="RefSeq" id="WP_177713992.1">
    <property type="nucleotide sequence ID" value="NZ_JACRSQ010000005.1"/>
</dbReference>
<feature type="binding site" evidence="2">
    <location>
        <begin position="174"/>
        <end position="181"/>
    </location>
    <ligand>
        <name>ATP</name>
        <dbReference type="ChEBI" id="CHEBI:30616"/>
    </ligand>
</feature>
<proteinExistence type="predicted"/>
<dbReference type="PANTHER" id="PTHR13504">
    <property type="entry name" value="FIDO DOMAIN-CONTAINING PROTEIN DDB_G0283145"/>
    <property type="match status" value="1"/>
</dbReference>
<dbReference type="Gene3D" id="1.10.3290.10">
    <property type="entry name" value="Fido-like domain"/>
    <property type="match status" value="1"/>
</dbReference>
<feature type="site" description="Important for autoinhibition of adenylyltransferase activity" evidence="3">
    <location>
        <position position="44"/>
    </location>
</feature>
<evidence type="ECO:0000256" key="3">
    <source>
        <dbReference type="PIRSR" id="PIRSR640198-3"/>
    </source>
</evidence>